<proteinExistence type="predicted"/>
<evidence type="ECO:0000313" key="3">
    <source>
        <dbReference type="EMBL" id="SCC35761.1"/>
    </source>
</evidence>
<evidence type="ECO:0000313" key="4">
    <source>
        <dbReference type="Proteomes" id="UP000195991"/>
    </source>
</evidence>
<dbReference type="InterPro" id="IPR010090">
    <property type="entry name" value="Phage_tape_meas"/>
</dbReference>
<evidence type="ECO:0000256" key="2">
    <source>
        <dbReference type="SAM" id="Coils"/>
    </source>
</evidence>
<accession>A0A1C4DWV8</accession>
<keyword evidence="1" id="KW-1188">Viral release from host cell</keyword>
<dbReference type="PANTHER" id="PTHR37813:SF1">
    <property type="entry name" value="FELS-2 PROPHAGE PROTEIN"/>
    <property type="match status" value="1"/>
</dbReference>
<sequence>MGGKNPQKGRKDQQESSQRINHLETQVEQLTREMQQATQQINQMNSALNQNATSAQYAGNSMAALRERFGGVSETQATMIQGLERASGALFSTGAAATIAGGAVAMGLGSSVKVAADFEQQMAMAKVGAISGATGNQLGSLTETAKELGASTTKSASEVAVGMQNLAASGFEVKRYYRSNAWYYRCFRSRTGRYGYDL</sequence>
<evidence type="ECO:0000256" key="1">
    <source>
        <dbReference type="ARBA" id="ARBA00022612"/>
    </source>
</evidence>
<protein>
    <recommendedName>
        <fullName evidence="5">Phage tail tape measure protein</fullName>
    </recommendedName>
</protein>
<dbReference type="PANTHER" id="PTHR37813">
    <property type="entry name" value="FELS-2 PROPHAGE PROTEIN"/>
    <property type="match status" value="1"/>
</dbReference>
<organism evidence="3 4">
    <name type="scientific">Bacillus thuringiensis</name>
    <dbReference type="NCBI Taxonomy" id="1428"/>
    <lineage>
        <taxon>Bacteria</taxon>
        <taxon>Bacillati</taxon>
        <taxon>Bacillota</taxon>
        <taxon>Bacilli</taxon>
        <taxon>Bacillales</taxon>
        <taxon>Bacillaceae</taxon>
        <taxon>Bacillus</taxon>
        <taxon>Bacillus cereus group</taxon>
    </lineage>
</organism>
<dbReference type="NCBIfam" id="TIGR01760">
    <property type="entry name" value="tape_meas_TP901"/>
    <property type="match status" value="1"/>
</dbReference>
<gene>
    <name evidence="3" type="ORF">BTT61001_02732</name>
</gene>
<dbReference type="Proteomes" id="UP000195991">
    <property type="component" value="Unassembled WGS sequence"/>
</dbReference>
<dbReference type="AlphaFoldDB" id="A0A1C4DWV8"/>
<feature type="coiled-coil region" evidence="2">
    <location>
        <begin position="13"/>
        <end position="47"/>
    </location>
</feature>
<keyword evidence="2" id="KW-0175">Coiled coil</keyword>
<reference evidence="3 4" key="1">
    <citation type="submission" date="2016-08" db="EMBL/GenBank/DDBJ databases">
        <authorList>
            <person name="Seilhamer J.J."/>
        </authorList>
    </citation>
    <scope>NUCLEOTIDE SEQUENCE [LARGE SCALE GENOMIC DNA]</scope>
    <source>
        <strain evidence="3 4">IEBC_T61001</strain>
    </source>
</reference>
<name>A0A1C4DWV8_BACTU</name>
<evidence type="ECO:0008006" key="5">
    <source>
        <dbReference type="Google" id="ProtNLM"/>
    </source>
</evidence>
<dbReference type="EMBL" id="FMBI01000029">
    <property type="protein sequence ID" value="SCC35761.1"/>
    <property type="molecule type" value="Genomic_DNA"/>
</dbReference>